<comment type="caution">
    <text evidence="4">The sequence shown here is derived from an EMBL/GenBank/DDBJ whole genome shotgun (WGS) entry which is preliminary data.</text>
</comment>
<accession>A0A8T2S2F5</accession>
<evidence type="ECO:0000313" key="4">
    <source>
        <dbReference type="EMBL" id="KAH7302074.1"/>
    </source>
</evidence>
<keyword evidence="5" id="KW-1185">Reference proteome</keyword>
<organism evidence="4 5">
    <name type="scientific">Ceratopteris richardii</name>
    <name type="common">Triangle waterfern</name>
    <dbReference type="NCBI Taxonomy" id="49495"/>
    <lineage>
        <taxon>Eukaryota</taxon>
        <taxon>Viridiplantae</taxon>
        <taxon>Streptophyta</taxon>
        <taxon>Embryophyta</taxon>
        <taxon>Tracheophyta</taxon>
        <taxon>Polypodiopsida</taxon>
        <taxon>Polypodiidae</taxon>
        <taxon>Polypodiales</taxon>
        <taxon>Pteridineae</taxon>
        <taxon>Pteridaceae</taxon>
        <taxon>Parkerioideae</taxon>
        <taxon>Ceratopteris</taxon>
    </lineage>
</organism>
<keyword evidence="1" id="KW-0732">Signal</keyword>
<dbReference type="GO" id="GO:0004857">
    <property type="term" value="F:enzyme inhibitor activity"/>
    <property type="evidence" value="ECO:0007669"/>
    <property type="project" value="InterPro"/>
</dbReference>
<evidence type="ECO:0000259" key="3">
    <source>
        <dbReference type="SMART" id="SM00856"/>
    </source>
</evidence>
<feature type="domain" description="Pectinesterase inhibitor" evidence="3">
    <location>
        <begin position="113"/>
        <end position="283"/>
    </location>
</feature>
<dbReference type="SUPFAM" id="SSF101148">
    <property type="entry name" value="Plant invertase/pectin methylesterase inhibitor"/>
    <property type="match status" value="1"/>
</dbReference>
<dbReference type="PANTHER" id="PTHR31080">
    <property type="entry name" value="PECTINESTERASE INHIBITOR-LIKE"/>
    <property type="match status" value="1"/>
</dbReference>
<dbReference type="PANTHER" id="PTHR31080:SF296">
    <property type="entry name" value="OS05G0360900 PROTEIN"/>
    <property type="match status" value="1"/>
</dbReference>
<proteinExistence type="predicted"/>
<dbReference type="CDD" id="cd15798">
    <property type="entry name" value="PMEI-like_3"/>
    <property type="match status" value="1"/>
</dbReference>
<dbReference type="SMART" id="SM00856">
    <property type="entry name" value="PMEI"/>
    <property type="match status" value="1"/>
</dbReference>
<dbReference type="EMBL" id="CM035428">
    <property type="protein sequence ID" value="KAH7302074.1"/>
    <property type="molecule type" value="Genomic_DNA"/>
</dbReference>
<reference evidence="4 5" key="1">
    <citation type="submission" date="2021-08" db="EMBL/GenBank/DDBJ databases">
        <title>WGS assembly of Ceratopteris richardii.</title>
        <authorList>
            <person name="Marchant D.B."/>
            <person name="Chen G."/>
            <person name="Jenkins J."/>
            <person name="Shu S."/>
            <person name="Leebens-Mack J."/>
            <person name="Grimwood J."/>
            <person name="Schmutz J."/>
            <person name="Soltis P."/>
            <person name="Soltis D."/>
            <person name="Chen Z.-H."/>
        </authorList>
    </citation>
    <scope>NUCLEOTIDE SEQUENCE [LARGE SCALE GENOMIC DNA]</scope>
    <source>
        <strain evidence="4">Whitten #5841</strain>
        <tissue evidence="4">Leaf</tissue>
    </source>
</reference>
<feature type="transmembrane region" description="Helical" evidence="2">
    <location>
        <begin position="56"/>
        <end position="76"/>
    </location>
</feature>
<dbReference type="AlphaFoldDB" id="A0A8T2S2F5"/>
<dbReference type="Pfam" id="PF04043">
    <property type="entry name" value="PMEI"/>
    <property type="match status" value="1"/>
</dbReference>
<name>A0A8T2S2F5_CERRI</name>
<evidence type="ECO:0000256" key="1">
    <source>
        <dbReference type="ARBA" id="ARBA00022729"/>
    </source>
</evidence>
<protein>
    <recommendedName>
        <fullName evidence="3">Pectinesterase inhibitor domain-containing protein</fullName>
    </recommendedName>
</protein>
<dbReference type="InterPro" id="IPR006501">
    <property type="entry name" value="Pectinesterase_inhib_dom"/>
</dbReference>
<evidence type="ECO:0000256" key="2">
    <source>
        <dbReference type="SAM" id="Phobius"/>
    </source>
</evidence>
<dbReference type="NCBIfam" id="TIGR01614">
    <property type="entry name" value="PME_inhib"/>
    <property type="match status" value="1"/>
</dbReference>
<dbReference type="InterPro" id="IPR051955">
    <property type="entry name" value="PME_Inhibitor"/>
</dbReference>
<gene>
    <name evidence="4" type="ORF">KP509_23G055300</name>
</gene>
<keyword evidence="2" id="KW-0472">Membrane</keyword>
<dbReference type="Proteomes" id="UP000825935">
    <property type="component" value="Chromosome 23"/>
</dbReference>
<sequence length="292" mass="31019">MKSSSNLPSSGEVVYSKIAVSSFPSSEAAPGKLHALDGNEIVPPHKVRDFCASCGVRIIGCALGALAICLLVILLIRGHGDNIKGKLYSRSPIEAPGTSPSPASEAPSNFSQSNALPLYPLCNSTDEPQVCLEIFSTFPKKQSIAALQDLTSFVSKDALYKLNESYALAVTLSNGGNGSDGEKAALQDCLDLLDSAKDDLTGSITRLSQLIPNNDTVYVTKNVMNVRVLLSSSLTEQDTCWDGFDGVDGDVKDQLLKLGQRVGPPMHIALRFAKKLQDVGLSSLYAVHGHGR</sequence>
<evidence type="ECO:0000313" key="5">
    <source>
        <dbReference type="Proteomes" id="UP000825935"/>
    </source>
</evidence>
<dbReference type="Gene3D" id="1.20.140.40">
    <property type="entry name" value="Invertase/pectin methylesterase inhibitor family protein"/>
    <property type="match status" value="1"/>
</dbReference>
<dbReference type="InterPro" id="IPR035513">
    <property type="entry name" value="Invertase/methylesterase_inhib"/>
</dbReference>
<keyword evidence="2" id="KW-0812">Transmembrane</keyword>
<dbReference type="OrthoDB" id="1430376at2759"/>
<keyword evidence="2" id="KW-1133">Transmembrane helix</keyword>